<reference evidence="3" key="1">
    <citation type="journal article" date="2019" name="Int. J. Syst. Evol. Microbiol.">
        <title>The Global Catalogue of Microorganisms (GCM) 10K type strain sequencing project: providing services to taxonomists for standard genome sequencing and annotation.</title>
        <authorList>
            <consortium name="The Broad Institute Genomics Platform"/>
            <consortium name="The Broad Institute Genome Sequencing Center for Infectious Disease"/>
            <person name="Wu L."/>
            <person name="Ma J."/>
        </authorList>
    </citation>
    <scope>NUCLEOTIDE SEQUENCE [LARGE SCALE GENOMIC DNA]</scope>
    <source>
        <strain evidence="3">JCM 17919</strain>
    </source>
</reference>
<dbReference type="Pfam" id="PF01963">
    <property type="entry name" value="TraB_PrgY_gumN"/>
    <property type="match status" value="1"/>
</dbReference>
<evidence type="ECO:0000313" key="2">
    <source>
        <dbReference type="EMBL" id="GAA4317156.1"/>
    </source>
</evidence>
<dbReference type="RefSeq" id="WP_345252586.1">
    <property type="nucleotide sequence ID" value="NZ_BAABGY010000001.1"/>
</dbReference>
<keyword evidence="1" id="KW-0732">Signal</keyword>
<comment type="caution">
    <text evidence="2">The sequence shown here is derived from an EMBL/GenBank/DDBJ whole genome shotgun (WGS) entry which is preliminary data.</text>
</comment>
<feature type="signal peptide" evidence="1">
    <location>
        <begin position="1"/>
        <end position="19"/>
    </location>
</feature>
<dbReference type="CDD" id="cd14789">
    <property type="entry name" value="Tiki"/>
    <property type="match status" value="1"/>
</dbReference>
<dbReference type="Proteomes" id="UP001501725">
    <property type="component" value="Unassembled WGS sequence"/>
</dbReference>
<feature type="chain" id="PRO_5046886842" evidence="1">
    <location>
        <begin position="20"/>
        <end position="286"/>
    </location>
</feature>
<dbReference type="EMBL" id="BAABGY010000001">
    <property type="protein sequence ID" value="GAA4317156.1"/>
    <property type="molecule type" value="Genomic_DNA"/>
</dbReference>
<protein>
    <submittedName>
        <fullName evidence="2">TraB/GumN family protein</fullName>
    </submittedName>
</protein>
<sequence length="286" mass="32811">MLRNLLALLLGVTCLSVQAQNTHLWKVTDPQSKHVSYLFGTYHLFGNTFVDSFPAIRSALEASIVVVTETSMDLVEQRRLYHARPSSPMLAESLSPADRDLLQAIINRRRNVDLSRLTPGELLVRLQAYYPLVKCPVISKRDTIFMDEYLQHLGRQAGKRMVYLETDSFQLVRVGQLTKHVDWPLFRKAAPAWLALYRKEGLEAVRCEMSERYAGFADEYKLDDDCRKQEALLIRDRNADWMTRLPALLRDAPTFVAVGRGHLERRCGLVAELRRLGFTVEPVPLR</sequence>
<evidence type="ECO:0000256" key="1">
    <source>
        <dbReference type="SAM" id="SignalP"/>
    </source>
</evidence>
<dbReference type="InterPro" id="IPR002816">
    <property type="entry name" value="TraB/PrgY/GumN_fam"/>
</dbReference>
<evidence type="ECO:0000313" key="3">
    <source>
        <dbReference type="Proteomes" id="UP001501725"/>
    </source>
</evidence>
<proteinExistence type="predicted"/>
<gene>
    <name evidence="2" type="ORF">GCM10023184_00690</name>
</gene>
<keyword evidence="3" id="KW-1185">Reference proteome</keyword>
<name>A0ABP8G4I0_9BACT</name>
<accession>A0ABP8G4I0</accession>
<organism evidence="2 3">
    <name type="scientific">Flaviaesturariibacter amylovorans</name>
    <dbReference type="NCBI Taxonomy" id="1084520"/>
    <lineage>
        <taxon>Bacteria</taxon>
        <taxon>Pseudomonadati</taxon>
        <taxon>Bacteroidota</taxon>
        <taxon>Chitinophagia</taxon>
        <taxon>Chitinophagales</taxon>
        <taxon>Chitinophagaceae</taxon>
        <taxon>Flaviaestuariibacter</taxon>
    </lineage>
</organism>